<dbReference type="InterPro" id="IPR055298">
    <property type="entry name" value="AtLOH3-like"/>
</dbReference>
<evidence type="ECO:0000313" key="3">
    <source>
        <dbReference type="Proteomes" id="UP001154282"/>
    </source>
</evidence>
<dbReference type="Proteomes" id="UP001154282">
    <property type="component" value="Unassembled WGS sequence"/>
</dbReference>
<dbReference type="Pfam" id="PF14291">
    <property type="entry name" value="DUF4371"/>
    <property type="match status" value="1"/>
</dbReference>
<gene>
    <name evidence="2" type="ORF">LITE_LOCUS15619</name>
</gene>
<evidence type="ECO:0000259" key="1">
    <source>
        <dbReference type="Pfam" id="PF14291"/>
    </source>
</evidence>
<comment type="caution">
    <text evidence="2">The sequence shown here is derived from an EMBL/GenBank/DDBJ whole genome shotgun (WGS) entry which is preliminary data.</text>
</comment>
<evidence type="ECO:0000313" key="2">
    <source>
        <dbReference type="EMBL" id="CAI0412617.1"/>
    </source>
</evidence>
<dbReference type="SUPFAM" id="SSF53098">
    <property type="entry name" value="Ribonuclease H-like"/>
    <property type="match status" value="1"/>
</dbReference>
<dbReference type="EMBL" id="CAMGYJ010000005">
    <property type="protein sequence ID" value="CAI0412617.1"/>
    <property type="molecule type" value="Genomic_DNA"/>
</dbReference>
<dbReference type="PANTHER" id="PTHR11697:SF230">
    <property type="entry name" value="ZINC FINGER, MYM DOMAIN CONTAINING 1"/>
    <property type="match status" value="1"/>
</dbReference>
<dbReference type="InterPro" id="IPR025398">
    <property type="entry name" value="DUF4371"/>
</dbReference>
<protein>
    <recommendedName>
        <fullName evidence="1">DUF4371 domain-containing protein</fullName>
    </recommendedName>
</protein>
<feature type="domain" description="DUF4371" evidence="1">
    <location>
        <begin position="9"/>
        <end position="188"/>
    </location>
</feature>
<dbReference type="PANTHER" id="PTHR11697">
    <property type="entry name" value="GENERAL TRANSCRIPTION FACTOR 2-RELATED ZINC FINGER PROTEIN"/>
    <property type="match status" value="1"/>
</dbReference>
<reference evidence="2" key="1">
    <citation type="submission" date="2022-08" db="EMBL/GenBank/DDBJ databases">
        <authorList>
            <person name="Gutierrez-Valencia J."/>
        </authorList>
    </citation>
    <scope>NUCLEOTIDE SEQUENCE</scope>
</reference>
<name>A0AAV0JRM2_9ROSI</name>
<keyword evidence="3" id="KW-1185">Reference proteome</keyword>
<dbReference type="AlphaFoldDB" id="A0AAV0JRM2"/>
<proteinExistence type="predicted"/>
<organism evidence="2 3">
    <name type="scientific">Linum tenue</name>
    <dbReference type="NCBI Taxonomy" id="586396"/>
    <lineage>
        <taxon>Eukaryota</taxon>
        <taxon>Viridiplantae</taxon>
        <taxon>Streptophyta</taxon>
        <taxon>Embryophyta</taxon>
        <taxon>Tracheophyta</taxon>
        <taxon>Spermatophyta</taxon>
        <taxon>Magnoliopsida</taxon>
        <taxon>eudicotyledons</taxon>
        <taxon>Gunneridae</taxon>
        <taxon>Pentapetalae</taxon>
        <taxon>rosids</taxon>
        <taxon>fabids</taxon>
        <taxon>Malpighiales</taxon>
        <taxon>Linaceae</taxon>
        <taxon>Linum</taxon>
    </lineage>
</organism>
<sequence length="494" mass="56258">MERQTSEEVKKNILRVKSSIQVARLLALQGRAFRGHDESIESTNRGNFIEHLQFLADNNEEIDSVVLDNAPLNAKYISPEIQKQILHVLAKKVSTHIFEEVGDSKFSIIVDEASDESNHEQMAIVLRFVDAKGFIQERFFDIIHVEDTTSKTLYSAIRSALSFYKFPIQNLRGQGYDGASNMRGEWNGLQALFLKDSPQAYYVHCMAHRLQLSLVAAARDVFWVHEFFTHLSSIVTAVTGSCKRQDQLEAAEASKIALQLATCEIETRKGANQVSTLQRPSDTRWSSHLRSISNLIRLYGSTCKVLENIMNDGSSSKTKWDATTSLERMKSFDFVFNLLMMKKILGTTDMLCVALQRKSQDILNAIRLVESTKKLLSEVREKEGDSLLADVIAFCKKHDIEAPDLNAPFFRGRSIRKRDVTNEHHYHYDVFNAAIDVQIAELESRFNDRVVELPKLSSSLVPKDGYKTRSTLLLSVSLQRSIILLIFQKRKWIH</sequence>
<dbReference type="InterPro" id="IPR012337">
    <property type="entry name" value="RNaseH-like_sf"/>
</dbReference>
<accession>A0AAV0JRM2</accession>